<dbReference type="InterPro" id="IPR010235">
    <property type="entry name" value="HepT"/>
</dbReference>
<evidence type="ECO:0000313" key="2">
    <source>
        <dbReference type="Proteomes" id="UP000240206"/>
    </source>
</evidence>
<dbReference type="Proteomes" id="UP000240206">
    <property type="component" value="Unassembled WGS sequence"/>
</dbReference>
<dbReference type="STRING" id="1910958.BTM30_09935"/>
<protein>
    <submittedName>
        <fullName evidence="1">Nucleotidyltransferase</fullName>
    </submittedName>
</protein>
<name>A0A2P7EEC1_9SYNE</name>
<organism evidence="1 2">
    <name type="scientific">Synechococcus lacustris str. Tous</name>
    <dbReference type="NCBI Taxonomy" id="1910958"/>
    <lineage>
        <taxon>Bacteria</taxon>
        <taxon>Bacillati</taxon>
        <taxon>Cyanobacteriota</taxon>
        <taxon>Cyanophyceae</taxon>
        <taxon>Synechococcales</taxon>
        <taxon>Synechococcaceae</taxon>
        <taxon>Synechococcus</taxon>
    </lineage>
</organism>
<dbReference type="Gene3D" id="1.20.120.330">
    <property type="entry name" value="Nucleotidyltransferases domain 2"/>
    <property type="match status" value="1"/>
</dbReference>
<evidence type="ECO:0000313" key="1">
    <source>
        <dbReference type="EMBL" id="PSI01544.1"/>
    </source>
</evidence>
<keyword evidence="2" id="KW-1185">Reference proteome</keyword>
<dbReference type="Pfam" id="PF08780">
    <property type="entry name" value="NTase_sub_bind"/>
    <property type="match status" value="1"/>
</dbReference>
<gene>
    <name evidence="1" type="ORF">C7K08_07495</name>
</gene>
<dbReference type="EMBL" id="PXVC01000029">
    <property type="protein sequence ID" value="PSI01544.1"/>
    <property type="molecule type" value="Genomic_DNA"/>
</dbReference>
<dbReference type="NCBIfam" id="TIGR01987">
    <property type="entry name" value="HI0074"/>
    <property type="match status" value="1"/>
</dbReference>
<proteinExistence type="predicted"/>
<dbReference type="SUPFAM" id="SSF81593">
    <property type="entry name" value="Nucleotidyltransferase substrate binding subunit/domain"/>
    <property type="match status" value="1"/>
</dbReference>
<accession>A0A2P7EEC1</accession>
<reference evidence="2" key="1">
    <citation type="submission" date="2018-03" db="EMBL/GenBank/DDBJ databases">
        <title>Ecological and genomic features of two cosmopolitan and abundant freshwater picocyanobacteria.</title>
        <authorList>
            <person name="Cabello-Yeves P.J."/>
            <person name="Picazo A."/>
            <person name="Camacho A."/>
            <person name="Callieri C."/>
            <person name="Rosselli R."/>
            <person name="Roda-Garcia J."/>
            <person name="Coutinho F.H."/>
            <person name="Rodriguez-Valera F."/>
        </authorList>
    </citation>
    <scope>NUCLEOTIDE SEQUENCE [LARGE SCALE GENOMIC DNA]</scope>
    <source>
        <strain evidence="2">Tous</strain>
    </source>
</reference>
<sequence length="138" mass="15902">MALGKITDLRWRQRLENLQRALGQLKAALEAHNACINDEVIGMAVVKAYEFSFELSWKTLKDLLSYEGIDAQLPREVLRQAFSYGLLKNGQLWIDMLEQRNLMAHTYDQARANQALMLIRETFAPELLQLAAELEKRP</sequence>
<comment type="caution">
    <text evidence="1">The sequence shown here is derived from an EMBL/GenBank/DDBJ whole genome shotgun (WGS) entry which is preliminary data.</text>
</comment>
<dbReference type="AlphaFoldDB" id="A0A2P7EEC1"/>